<dbReference type="InterPro" id="IPR002347">
    <property type="entry name" value="SDR_fam"/>
</dbReference>
<dbReference type="PANTHER" id="PTHR43490">
    <property type="entry name" value="(+)-NEOMENTHOL DEHYDROGENASE"/>
    <property type="match status" value="1"/>
</dbReference>
<organism evidence="4 5">
    <name type="scientific">Staphylococcus pasteuri_A</name>
    <dbReference type="NCBI Taxonomy" id="3062664"/>
    <lineage>
        <taxon>Bacteria</taxon>
        <taxon>Bacillati</taxon>
        <taxon>Bacillota</taxon>
        <taxon>Bacilli</taxon>
        <taxon>Bacillales</taxon>
        <taxon>Staphylococcaceae</taxon>
        <taxon>Staphylococcus</taxon>
    </lineage>
</organism>
<evidence type="ECO:0000256" key="2">
    <source>
        <dbReference type="ARBA" id="ARBA00022857"/>
    </source>
</evidence>
<sequence>MTQKVLITGANKGLGFETGRQLGNKGWAILLGARDEVRGTEAVKTLQQKGINAEWIKIDFNDLTTIHEAAKYVENNHADLNVLINNAGISGNMEASPLDVDIEELKTVTEVNVYGNFEMVKSFTPILARNKGRILNLTIPTKPSNFFHPFSYMTTKTALNSMIKLFAKYFKKHKISVEIFGVMPGGITTDLNNNQKGFLMRTVNEGAQSIVNVIMDKRNHNGKILIRLRPFKIFKK</sequence>
<proteinExistence type="inferred from homology"/>
<dbReference type="AlphaFoldDB" id="A0AAW7YSL3"/>
<protein>
    <submittedName>
        <fullName evidence="4">SDR family NAD(P)-dependent oxidoreductase</fullName>
    </submittedName>
</protein>
<dbReference type="Proteomes" id="UP001170310">
    <property type="component" value="Unassembled WGS sequence"/>
</dbReference>
<dbReference type="EMBL" id="JAUOQO010000004">
    <property type="protein sequence ID" value="MDO6573656.1"/>
    <property type="molecule type" value="Genomic_DNA"/>
</dbReference>
<evidence type="ECO:0000313" key="4">
    <source>
        <dbReference type="EMBL" id="MDO6573656.1"/>
    </source>
</evidence>
<dbReference type="Gene3D" id="3.40.50.720">
    <property type="entry name" value="NAD(P)-binding Rossmann-like Domain"/>
    <property type="match status" value="1"/>
</dbReference>
<gene>
    <name evidence="4" type="ORF">Q4528_05735</name>
</gene>
<dbReference type="InterPro" id="IPR036291">
    <property type="entry name" value="NAD(P)-bd_dom_sf"/>
</dbReference>
<comment type="similarity">
    <text evidence="1">Belongs to the short-chain dehydrogenases/reductases (SDR) family.</text>
</comment>
<dbReference type="Pfam" id="PF00106">
    <property type="entry name" value="adh_short"/>
    <property type="match status" value="1"/>
</dbReference>
<dbReference type="PRINTS" id="PR00081">
    <property type="entry name" value="GDHRDH"/>
</dbReference>
<keyword evidence="2" id="KW-0521">NADP</keyword>
<dbReference type="RefSeq" id="WP_046467314.1">
    <property type="nucleotide sequence ID" value="NZ_JAUOQO010000004.1"/>
</dbReference>
<keyword evidence="5" id="KW-1185">Reference proteome</keyword>
<comment type="caution">
    <text evidence="4">The sequence shown here is derived from an EMBL/GenBank/DDBJ whole genome shotgun (WGS) entry which is preliminary data.</text>
</comment>
<evidence type="ECO:0000256" key="1">
    <source>
        <dbReference type="ARBA" id="ARBA00006484"/>
    </source>
</evidence>
<dbReference type="GO" id="GO:0016020">
    <property type="term" value="C:membrane"/>
    <property type="evidence" value="ECO:0007669"/>
    <property type="project" value="TreeGrafter"/>
</dbReference>
<dbReference type="SUPFAM" id="SSF51735">
    <property type="entry name" value="NAD(P)-binding Rossmann-fold domains"/>
    <property type="match status" value="1"/>
</dbReference>
<name>A0AAW7YSL3_9STAP</name>
<dbReference type="PANTHER" id="PTHR43490:SF99">
    <property type="entry name" value="SHORT-CHAIN DEHYDROGENASE_REDUCTASE"/>
    <property type="match status" value="1"/>
</dbReference>
<keyword evidence="3" id="KW-0560">Oxidoreductase</keyword>
<dbReference type="GO" id="GO:0016491">
    <property type="term" value="F:oxidoreductase activity"/>
    <property type="evidence" value="ECO:0007669"/>
    <property type="project" value="UniProtKB-KW"/>
</dbReference>
<accession>A0AAW7YSL3</accession>
<reference evidence="4" key="1">
    <citation type="submission" date="2023-07" db="EMBL/GenBank/DDBJ databases">
        <title>Genome content predicts the carbon catabolic preferences of heterotrophic bacteria.</title>
        <authorList>
            <person name="Gralka M."/>
        </authorList>
    </citation>
    <scope>NUCLEOTIDE SEQUENCE</scope>
    <source>
        <strain evidence="4">E2R20</strain>
    </source>
</reference>
<evidence type="ECO:0000256" key="3">
    <source>
        <dbReference type="ARBA" id="ARBA00023002"/>
    </source>
</evidence>
<evidence type="ECO:0000313" key="5">
    <source>
        <dbReference type="Proteomes" id="UP001170310"/>
    </source>
</evidence>